<gene>
    <name evidence="1" type="ORF">C5749_15015</name>
</gene>
<dbReference type="RefSeq" id="WP_105726951.1">
    <property type="nucleotide sequence ID" value="NZ_PVBS01000002.1"/>
</dbReference>
<dbReference type="OrthoDB" id="1076685at2"/>
<accession>A0A2S9JNN7</accession>
<organism evidence="1 2">
    <name type="scientific">Sphingobacterium gobiense</name>
    <dbReference type="NCBI Taxonomy" id="1382456"/>
    <lineage>
        <taxon>Bacteria</taxon>
        <taxon>Pseudomonadati</taxon>
        <taxon>Bacteroidota</taxon>
        <taxon>Sphingobacteriia</taxon>
        <taxon>Sphingobacteriales</taxon>
        <taxon>Sphingobacteriaceae</taxon>
        <taxon>Sphingobacterium</taxon>
    </lineage>
</organism>
<comment type="caution">
    <text evidence="1">The sequence shown here is derived from an EMBL/GenBank/DDBJ whole genome shotgun (WGS) entry which is preliminary data.</text>
</comment>
<proteinExistence type="predicted"/>
<protein>
    <recommendedName>
        <fullName evidence="3">DUF4844 domain-containing protein</fullName>
    </recommendedName>
</protein>
<sequence length="116" mass="13721">MAMENYKNELDRIRAIIENFYVAKFACKEEEYEANKNNKEQIGKFIFRIKQANDLLEPEQQDLMNGALELLARNTGDAEDGEIAEQIIDNLFYDLKIIDQNDIDRFYQYNATGRWE</sequence>
<reference evidence="1 2" key="1">
    <citation type="submission" date="2018-02" db="EMBL/GenBank/DDBJ databases">
        <title>The draft genome of Sphingobacterium gobiense H7.</title>
        <authorList>
            <person name="Li L."/>
            <person name="Liu L."/>
            <person name="Zhang X."/>
            <person name="Wang T."/>
            <person name="Liang L."/>
        </authorList>
    </citation>
    <scope>NUCLEOTIDE SEQUENCE [LARGE SCALE GENOMIC DNA]</scope>
    <source>
        <strain evidence="1 2">ACCC 05757</strain>
    </source>
</reference>
<evidence type="ECO:0000313" key="2">
    <source>
        <dbReference type="Proteomes" id="UP000238642"/>
    </source>
</evidence>
<keyword evidence="2" id="KW-1185">Reference proteome</keyword>
<dbReference type="Proteomes" id="UP000238642">
    <property type="component" value="Unassembled WGS sequence"/>
</dbReference>
<evidence type="ECO:0000313" key="1">
    <source>
        <dbReference type="EMBL" id="PRD54741.1"/>
    </source>
</evidence>
<name>A0A2S9JNN7_9SPHI</name>
<dbReference type="AlphaFoldDB" id="A0A2S9JNN7"/>
<evidence type="ECO:0008006" key="3">
    <source>
        <dbReference type="Google" id="ProtNLM"/>
    </source>
</evidence>
<dbReference type="EMBL" id="PVBS01000002">
    <property type="protein sequence ID" value="PRD54741.1"/>
    <property type="molecule type" value="Genomic_DNA"/>
</dbReference>